<accession>A0A7N2L166</accession>
<proteinExistence type="predicted"/>
<protein>
    <recommendedName>
        <fullName evidence="1">Reverse transcriptase zinc-binding domain-containing protein</fullName>
    </recommendedName>
</protein>
<sequence>MAGEVYSKDLCKWLWRYGTETDALWRRVIEAKYGNIWGGWCTKKVTSPYGVSLWRYIRSGWLKFSKLLVYDVGDGTRVKFWKHVWCGDCTLQEAFPELYCLSRSKDSSVAEVMDWSTERFHWNVQFRHPPQDWEEEAFDRFMGLVYSSSVRGFGSDKVPPRVAFFSWSASLGKILTTDNLRKRRVIVLDWCYMCKRKMEKTVEGVIEYEKAHLNTKVAEDELLRWRRRMGSDRIGAEFLLKSKTNIVPNLSGVPDNIFRKTYSAASL</sequence>
<feature type="domain" description="Reverse transcriptase zinc-binding" evidence="1">
    <location>
        <begin position="156"/>
        <end position="200"/>
    </location>
</feature>
<keyword evidence="3" id="KW-1185">Reference proteome</keyword>
<dbReference type="AlphaFoldDB" id="A0A7N2L166"/>
<organism evidence="2 3">
    <name type="scientific">Quercus lobata</name>
    <name type="common">Valley oak</name>
    <dbReference type="NCBI Taxonomy" id="97700"/>
    <lineage>
        <taxon>Eukaryota</taxon>
        <taxon>Viridiplantae</taxon>
        <taxon>Streptophyta</taxon>
        <taxon>Embryophyta</taxon>
        <taxon>Tracheophyta</taxon>
        <taxon>Spermatophyta</taxon>
        <taxon>Magnoliopsida</taxon>
        <taxon>eudicotyledons</taxon>
        <taxon>Gunneridae</taxon>
        <taxon>Pentapetalae</taxon>
        <taxon>rosids</taxon>
        <taxon>fabids</taxon>
        <taxon>Fagales</taxon>
        <taxon>Fagaceae</taxon>
        <taxon>Quercus</taxon>
    </lineage>
</organism>
<dbReference type="PANTHER" id="PTHR36617">
    <property type="entry name" value="PROTEIN, PUTATIVE-RELATED"/>
    <property type="match status" value="1"/>
</dbReference>
<dbReference type="Pfam" id="PF13966">
    <property type="entry name" value="zf-RVT"/>
    <property type="match status" value="1"/>
</dbReference>
<dbReference type="EnsemblPlants" id="QL02p084961:mrna">
    <property type="protein sequence ID" value="QL02p084961:mrna"/>
    <property type="gene ID" value="QL02p084961"/>
</dbReference>
<evidence type="ECO:0000259" key="1">
    <source>
        <dbReference type="Pfam" id="PF13966"/>
    </source>
</evidence>
<evidence type="ECO:0000313" key="2">
    <source>
        <dbReference type="EnsemblPlants" id="QL02p084961:mrna"/>
    </source>
</evidence>
<dbReference type="Proteomes" id="UP000594261">
    <property type="component" value="Chromosome 2"/>
</dbReference>
<reference evidence="2" key="2">
    <citation type="submission" date="2021-01" db="UniProtKB">
        <authorList>
            <consortium name="EnsemblPlants"/>
        </authorList>
    </citation>
    <scope>IDENTIFICATION</scope>
</reference>
<reference evidence="3" key="1">
    <citation type="journal article" date="2016" name="G3 (Bethesda)">
        <title>First Draft Assembly and Annotation of the Genome of a California Endemic Oak Quercus lobata Nee (Fagaceae).</title>
        <authorList>
            <person name="Sork V.L."/>
            <person name="Fitz-Gibbon S.T."/>
            <person name="Puiu D."/>
            <person name="Crepeau M."/>
            <person name="Gugger P.F."/>
            <person name="Sherman R."/>
            <person name="Stevens K."/>
            <person name="Langley C.H."/>
            <person name="Pellegrini M."/>
            <person name="Salzberg S.L."/>
        </authorList>
    </citation>
    <scope>NUCLEOTIDE SEQUENCE [LARGE SCALE GENOMIC DNA]</scope>
    <source>
        <strain evidence="3">cv. SW786</strain>
    </source>
</reference>
<dbReference type="InParanoid" id="A0A7N2L166"/>
<name>A0A7N2L166_QUELO</name>
<dbReference type="InterPro" id="IPR026960">
    <property type="entry name" value="RVT-Znf"/>
</dbReference>
<dbReference type="Gramene" id="QL02p084961:mrna">
    <property type="protein sequence ID" value="QL02p084961:mrna"/>
    <property type="gene ID" value="QL02p084961"/>
</dbReference>
<dbReference type="PANTHER" id="PTHR36617:SF16">
    <property type="entry name" value="OS04G0516500 PROTEIN"/>
    <property type="match status" value="1"/>
</dbReference>
<evidence type="ECO:0000313" key="3">
    <source>
        <dbReference type="Proteomes" id="UP000594261"/>
    </source>
</evidence>